<protein>
    <submittedName>
        <fullName evidence="1">Uncharacterized protein</fullName>
    </submittedName>
</protein>
<gene>
    <name evidence="1" type="ORF">MENT_LOCUS25298</name>
</gene>
<dbReference type="AlphaFoldDB" id="A0A6V7VFF1"/>
<evidence type="ECO:0000313" key="1">
    <source>
        <dbReference type="EMBL" id="CAD2173680.1"/>
    </source>
</evidence>
<name>A0A6V7VFF1_MELEN</name>
<dbReference type="Proteomes" id="UP000580250">
    <property type="component" value="Unassembled WGS sequence"/>
</dbReference>
<accession>A0A6V7VFF1</accession>
<sequence>MLLVILGIVLTILGSVIGSVLYYRHKKSKEIINKDGLSGIPNSSPLMISDLQVPIFICAKKDGCLDMLNQMGYDLRLGMLHLNYDDDISVIPELVKQVLVKEKITYSPASDCRYFCMNKSEGTLHIYTKKIGLVSDVFAPGNDGNYVLMIDETFPKIDEVEDFGISLETQSSSEDLYNFKQPELLDESGCANVNKFYNERLYKTTPGPVS</sequence>
<reference evidence="1 2" key="1">
    <citation type="submission" date="2020-08" db="EMBL/GenBank/DDBJ databases">
        <authorList>
            <person name="Koutsovoulos G."/>
            <person name="Danchin GJ E."/>
        </authorList>
    </citation>
    <scope>NUCLEOTIDE SEQUENCE [LARGE SCALE GENOMIC DNA]</scope>
</reference>
<comment type="caution">
    <text evidence="1">The sequence shown here is derived from an EMBL/GenBank/DDBJ whole genome shotgun (WGS) entry which is preliminary data.</text>
</comment>
<dbReference type="EMBL" id="CAJEWN010000222">
    <property type="protein sequence ID" value="CAD2173680.1"/>
    <property type="molecule type" value="Genomic_DNA"/>
</dbReference>
<proteinExistence type="predicted"/>
<organism evidence="1 2">
    <name type="scientific">Meloidogyne enterolobii</name>
    <name type="common">Root-knot nematode worm</name>
    <name type="synonym">Meloidogyne mayaguensis</name>
    <dbReference type="NCBI Taxonomy" id="390850"/>
    <lineage>
        <taxon>Eukaryota</taxon>
        <taxon>Metazoa</taxon>
        <taxon>Ecdysozoa</taxon>
        <taxon>Nematoda</taxon>
        <taxon>Chromadorea</taxon>
        <taxon>Rhabditida</taxon>
        <taxon>Tylenchina</taxon>
        <taxon>Tylenchomorpha</taxon>
        <taxon>Tylenchoidea</taxon>
        <taxon>Meloidogynidae</taxon>
        <taxon>Meloidogyninae</taxon>
        <taxon>Meloidogyne</taxon>
    </lineage>
</organism>
<evidence type="ECO:0000313" key="2">
    <source>
        <dbReference type="Proteomes" id="UP000580250"/>
    </source>
</evidence>